<sequence>MRYLRYALLVLLAVVIVSISIANRDLVTVRLLPDALGGLIGFNPSLTLPLFLAILCGIMIGLILGFFWEWMREYKHRRRASTRERELRQLEQEVGQLKEEKHRGKDEVLAILDDTVPARIEHG</sequence>
<evidence type="ECO:0000256" key="6">
    <source>
        <dbReference type="SAM" id="Phobius"/>
    </source>
</evidence>
<dbReference type="AlphaFoldDB" id="A0A1R3WK96"/>
<feature type="domain" description="Lipopolysaccharide assembly protein A" evidence="7">
    <location>
        <begin position="23"/>
        <end position="94"/>
    </location>
</feature>
<keyword evidence="9" id="KW-1185">Reference proteome</keyword>
<keyword evidence="3 6" id="KW-1133">Transmembrane helix</keyword>
<evidence type="ECO:0000256" key="4">
    <source>
        <dbReference type="ARBA" id="ARBA00023136"/>
    </source>
</evidence>
<evidence type="ECO:0000256" key="3">
    <source>
        <dbReference type="ARBA" id="ARBA00022989"/>
    </source>
</evidence>
<dbReference type="InterPro" id="IPR010445">
    <property type="entry name" value="LapA_dom"/>
</dbReference>
<dbReference type="Proteomes" id="UP000192455">
    <property type="component" value="Unassembled WGS sequence"/>
</dbReference>
<dbReference type="RefSeq" id="WP_076647697.1">
    <property type="nucleotide sequence ID" value="NZ_FTPS01000001.1"/>
</dbReference>
<dbReference type="GO" id="GO:0005886">
    <property type="term" value="C:plasma membrane"/>
    <property type="evidence" value="ECO:0007669"/>
    <property type="project" value="InterPro"/>
</dbReference>
<keyword evidence="5" id="KW-0175">Coiled coil</keyword>
<evidence type="ECO:0000313" key="9">
    <source>
        <dbReference type="Proteomes" id="UP000192455"/>
    </source>
</evidence>
<keyword evidence="4 6" id="KW-0472">Membrane</keyword>
<dbReference type="Pfam" id="PF06305">
    <property type="entry name" value="LapA_dom"/>
    <property type="match status" value="1"/>
</dbReference>
<evidence type="ECO:0000256" key="2">
    <source>
        <dbReference type="ARBA" id="ARBA00022692"/>
    </source>
</evidence>
<organism evidence="8 9">
    <name type="scientific">Pontibaca methylaminivorans</name>
    <dbReference type="NCBI Taxonomy" id="515897"/>
    <lineage>
        <taxon>Bacteria</taxon>
        <taxon>Pseudomonadati</taxon>
        <taxon>Pseudomonadota</taxon>
        <taxon>Alphaproteobacteria</taxon>
        <taxon>Rhodobacterales</taxon>
        <taxon>Roseobacteraceae</taxon>
        <taxon>Pontibaca</taxon>
    </lineage>
</organism>
<reference evidence="8 9" key="1">
    <citation type="submission" date="2017-01" db="EMBL/GenBank/DDBJ databases">
        <authorList>
            <person name="Mah S.A."/>
            <person name="Swanson W.J."/>
            <person name="Moy G.W."/>
            <person name="Vacquier V.D."/>
        </authorList>
    </citation>
    <scope>NUCLEOTIDE SEQUENCE [LARGE SCALE GENOMIC DNA]</scope>
    <source>
        <strain evidence="8 9">DSM 21219</strain>
    </source>
</reference>
<feature type="coiled-coil region" evidence="5">
    <location>
        <begin position="80"/>
        <end position="107"/>
    </location>
</feature>
<evidence type="ECO:0000256" key="1">
    <source>
        <dbReference type="ARBA" id="ARBA00022475"/>
    </source>
</evidence>
<keyword evidence="1" id="KW-1003">Cell membrane</keyword>
<keyword evidence="2 6" id="KW-0812">Transmembrane</keyword>
<evidence type="ECO:0000313" key="8">
    <source>
        <dbReference type="EMBL" id="SIT77704.1"/>
    </source>
</evidence>
<evidence type="ECO:0000256" key="5">
    <source>
        <dbReference type="SAM" id="Coils"/>
    </source>
</evidence>
<evidence type="ECO:0000259" key="7">
    <source>
        <dbReference type="Pfam" id="PF06305"/>
    </source>
</evidence>
<proteinExistence type="predicted"/>
<accession>A0A1R3WK96</accession>
<name>A0A1R3WK96_9RHOB</name>
<feature type="transmembrane region" description="Helical" evidence="6">
    <location>
        <begin position="46"/>
        <end position="68"/>
    </location>
</feature>
<dbReference type="EMBL" id="FTPS01000001">
    <property type="protein sequence ID" value="SIT77704.1"/>
    <property type="molecule type" value="Genomic_DNA"/>
</dbReference>
<protein>
    <recommendedName>
        <fullName evidence="7">Lipopolysaccharide assembly protein A domain-containing protein</fullName>
    </recommendedName>
</protein>
<gene>
    <name evidence="8" type="ORF">SAMN05421849_0800</name>
</gene>
<dbReference type="STRING" id="515897.SAMN05421849_0800"/>